<dbReference type="Proteomes" id="UP000286260">
    <property type="component" value="Unassembled WGS sequence"/>
</dbReference>
<gene>
    <name evidence="1" type="ORF">DW828_16215</name>
</gene>
<dbReference type="EMBL" id="QSII01000026">
    <property type="protein sequence ID" value="RHC81176.1"/>
    <property type="molecule type" value="Genomic_DNA"/>
</dbReference>
<comment type="caution">
    <text evidence="1">The sequence shown here is derived from an EMBL/GenBank/DDBJ whole genome shotgun (WGS) entry which is preliminary data.</text>
</comment>
<sequence>MFSPFFLFLRQNSAINKRGFNNSLRDSRKIFTEDGSITRSNGATGSLSAENGTC</sequence>
<proteinExistence type="predicted"/>
<accession>A0A3R6FM65</accession>
<evidence type="ECO:0000313" key="1">
    <source>
        <dbReference type="EMBL" id="RHC81176.1"/>
    </source>
</evidence>
<organism evidence="1 2">
    <name type="scientific">Parabacteroides merdae</name>
    <dbReference type="NCBI Taxonomy" id="46503"/>
    <lineage>
        <taxon>Bacteria</taxon>
        <taxon>Pseudomonadati</taxon>
        <taxon>Bacteroidota</taxon>
        <taxon>Bacteroidia</taxon>
        <taxon>Bacteroidales</taxon>
        <taxon>Tannerellaceae</taxon>
        <taxon>Parabacteroides</taxon>
    </lineage>
</organism>
<reference evidence="1 2" key="1">
    <citation type="submission" date="2018-08" db="EMBL/GenBank/DDBJ databases">
        <title>A genome reference for cultivated species of the human gut microbiota.</title>
        <authorList>
            <person name="Zou Y."/>
            <person name="Xue W."/>
            <person name="Luo G."/>
        </authorList>
    </citation>
    <scope>NUCLEOTIDE SEQUENCE [LARGE SCALE GENOMIC DNA]</scope>
    <source>
        <strain evidence="1 2">AM34-17</strain>
    </source>
</reference>
<evidence type="ECO:0000313" key="2">
    <source>
        <dbReference type="Proteomes" id="UP000286260"/>
    </source>
</evidence>
<protein>
    <submittedName>
        <fullName evidence="1">Uncharacterized protein</fullName>
    </submittedName>
</protein>
<dbReference type="AlphaFoldDB" id="A0A3R6FM65"/>
<name>A0A3R6FM65_9BACT</name>